<dbReference type="Proteomes" id="UP000597656">
    <property type="component" value="Unassembled WGS sequence"/>
</dbReference>
<name>A0ABQ2HAG4_9PSEU</name>
<dbReference type="EMBL" id="BMNC01000001">
    <property type="protein sequence ID" value="GGM69762.1"/>
    <property type="molecule type" value="Genomic_DNA"/>
</dbReference>
<comment type="caution">
    <text evidence="1">The sequence shown here is derived from an EMBL/GenBank/DDBJ whole genome shotgun (WGS) entry which is preliminary data.</text>
</comment>
<evidence type="ECO:0008006" key="3">
    <source>
        <dbReference type="Google" id="ProtNLM"/>
    </source>
</evidence>
<dbReference type="RefSeq" id="WP_189152625.1">
    <property type="nucleotide sequence ID" value="NZ_BMNC01000001.1"/>
</dbReference>
<accession>A0ABQ2HAG4</accession>
<dbReference type="InterPro" id="IPR036770">
    <property type="entry name" value="Ankyrin_rpt-contain_sf"/>
</dbReference>
<gene>
    <name evidence="1" type="ORF">GCM10011609_01870</name>
</gene>
<dbReference type="SUPFAM" id="SSF48403">
    <property type="entry name" value="Ankyrin repeat"/>
    <property type="match status" value="1"/>
</dbReference>
<dbReference type="Gene3D" id="1.25.40.20">
    <property type="entry name" value="Ankyrin repeat-containing domain"/>
    <property type="match status" value="1"/>
</dbReference>
<dbReference type="Pfam" id="PF00023">
    <property type="entry name" value="Ank"/>
    <property type="match status" value="1"/>
</dbReference>
<dbReference type="SMART" id="SM00248">
    <property type="entry name" value="ANK"/>
    <property type="match status" value="2"/>
</dbReference>
<organism evidence="1 2">
    <name type="scientific">Lentzea pudingi</name>
    <dbReference type="NCBI Taxonomy" id="1789439"/>
    <lineage>
        <taxon>Bacteria</taxon>
        <taxon>Bacillati</taxon>
        <taxon>Actinomycetota</taxon>
        <taxon>Actinomycetes</taxon>
        <taxon>Pseudonocardiales</taxon>
        <taxon>Pseudonocardiaceae</taxon>
        <taxon>Lentzea</taxon>
    </lineage>
</organism>
<proteinExistence type="predicted"/>
<dbReference type="InterPro" id="IPR002110">
    <property type="entry name" value="Ankyrin_rpt"/>
</dbReference>
<sequence>MGEENLWQGISYYDWKNLAAVRAKLDAGADPDGGPFWMPPLHMAAEVGSAEVVAEVVARVRDVDQVFDGRTALWRAVHEAKADSAQVLLAAGADPLRPMMSGWSPARLSLTTPHVIPSAETLTAAEWDATAECGRLVTALKHFPHFDGFSVACVAGIDAAEVARRLNAEVVPAADVPAEVPMGDWYPSPFGEATERAVSVTEVPGGCILFQPWYFNVQTPVVMSLLSAGTVVYGMYANPKSGNQGSTYRDGEYVGSDLHPGGGPNDGGDTAEVLLEHLYAHKAVAYCCAYAGVRPKNDKAFTEPDQWLILPDRDYWRA</sequence>
<evidence type="ECO:0000313" key="1">
    <source>
        <dbReference type="EMBL" id="GGM69762.1"/>
    </source>
</evidence>
<evidence type="ECO:0000313" key="2">
    <source>
        <dbReference type="Proteomes" id="UP000597656"/>
    </source>
</evidence>
<keyword evidence="2" id="KW-1185">Reference proteome</keyword>
<protein>
    <recommendedName>
        <fullName evidence="3">Ankyrin repeat-containing protein</fullName>
    </recommendedName>
</protein>
<reference evidence="2" key="1">
    <citation type="journal article" date="2019" name="Int. J. Syst. Evol. Microbiol.">
        <title>The Global Catalogue of Microorganisms (GCM) 10K type strain sequencing project: providing services to taxonomists for standard genome sequencing and annotation.</title>
        <authorList>
            <consortium name="The Broad Institute Genomics Platform"/>
            <consortium name="The Broad Institute Genome Sequencing Center for Infectious Disease"/>
            <person name="Wu L."/>
            <person name="Ma J."/>
        </authorList>
    </citation>
    <scope>NUCLEOTIDE SEQUENCE [LARGE SCALE GENOMIC DNA]</scope>
    <source>
        <strain evidence="2">CGMCC 4.7319</strain>
    </source>
</reference>